<evidence type="ECO:0000256" key="1">
    <source>
        <dbReference type="ARBA" id="ARBA00004123"/>
    </source>
</evidence>
<keyword evidence="6" id="KW-0539">Nucleus</keyword>
<dbReference type="AlphaFoldDB" id="A0A6G1FZ01"/>
<evidence type="ECO:0000256" key="5">
    <source>
        <dbReference type="ARBA" id="ARBA00023163"/>
    </source>
</evidence>
<keyword evidence="4" id="KW-0805">Transcription regulation</keyword>
<evidence type="ECO:0000256" key="4">
    <source>
        <dbReference type="ARBA" id="ARBA00023015"/>
    </source>
</evidence>
<dbReference type="GeneID" id="54423797"/>
<proteinExistence type="inferred from homology"/>
<keyword evidence="11" id="KW-1185">Reference proteome</keyword>
<keyword evidence="3" id="KW-0963">Cytoplasm</keyword>
<dbReference type="GO" id="GO:0005634">
    <property type="term" value="C:nucleus"/>
    <property type="evidence" value="ECO:0007669"/>
    <property type="project" value="UniProtKB-SubCell"/>
</dbReference>
<feature type="compositionally biased region" description="Low complexity" evidence="8">
    <location>
        <begin position="400"/>
        <end position="409"/>
    </location>
</feature>
<reference evidence="12" key="2">
    <citation type="submission" date="2020-04" db="EMBL/GenBank/DDBJ databases">
        <authorList>
            <consortium name="NCBI Genome Project"/>
        </authorList>
    </citation>
    <scope>NUCLEOTIDE SEQUENCE</scope>
    <source>
        <strain evidence="12">CBS 781.70</strain>
    </source>
</reference>
<comment type="subcellular location">
    <subcellularLocation>
        <location evidence="2">Cytoplasm</location>
    </subcellularLocation>
    <subcellularLocation>
        <location evidence="1">Nucleus</location>
    </subcellularLocation>
</comment>
<dbReference type="EMBL" id="ML975163">
    <property type="protein sequence ID" value="KAF1811014.1"/>
    <property type="molecule type" value="Genomic_DNA"/>
</dbReference>
<evidence type="ECO:0000256" key="8">
    <source>
        <dbReference type="SAM" id="MobiDB-lite"/>
    </source>
</evidence>
<feature type="compositionally biased region" description="Polar residues" evidence="8">
    <location>
        <begin position="317"/>
        <end position="337"/>
    </location>
</feature>
<evidence type="ECO:0000313" key="10">
    <source>
        <dbReference type="EMBL" id="KAF1811014.1"/>
    </source>
</evidence>
<protein>
    <recommendedName>
        <fullName evidence="9">Velvet domain-containing protein</fullName>
    </recommendedName>
</protein>
<dbReference type="Gene3D" id="2.60.40.3960">
    <property type="entry name" value="Velvet domain"/>
    <property type="match status" value="1"/>
</dbReference>
<evidence type="ECO:0000259" key="9">
    <source>
        <dbReference type="PROSITE" id="PS51821"/>
    </source>
</evidence>
<comment type="similarity">
    <text evidence="7">Belongs to the velvet family. VeA subfamily.</text>
</comment>
<evidence type="ECO:0000256" key="2">
    <source>
        <dbReference type="ARBA" id="ARBA00004496"/>
    </source>
</evidence>
<dbReference type="InterPro" id="IPR037525">
    <property type="entry name" value="Velvet_dom"/>
</dbReference>
<evidence type="ECO:0000313" key="12">
    <source>
        <dbReference type="RefSeq" id="XP_033532645.1"/>
    </source>
</evidence>
<feature type="region of interest" description="Disordered" evidence="8">
    <location>
        <begin position="544"/>
        <end position="563"/>
    </location>
</feature>
<reference evidence="12" key="3">
    <citation type="submission" date="2025-04" db="UniProtKB">
        <authorList>
            <consortium name="RefSeq"/>
        </authorList>
    </citation>
    <scope>IDENTIFICATION</scope>
    <source>
        <strain evidence="12">CBS 781.70</strain>
    </source>
</reference>
<feature type="compositionally biased region" description="Polar residues" evidence="8">
    <location>
        <begin position="410"/>
        <end position="435"/>
    </location>
</feature>
<dbReference type="Proteomes" id="UP000504638">
    <property type="component" value="Unplaced"/>
</dbReference>
<dbReference type="InterPro" id="IPR038491">
    <property type="entry name" value="Velvet_dom_sf"/>
</dbReference>
<dbReference type="GO" id="GO:0005737">
    <property type="term" value="C:cytoplasm"/>
    <property type="evidence" value="ECO:0007669"/>
    <property type="project" value="UniProtKB-SubCell"/>
</dbReference>
<dbReference type="PANTHER" id="PTHR33572:SF14">
    <property type="entry name" value="DEVELOPMENTAL AND SECONDARY METABOLISM REGULATOR VEA"/>
    <property type="match status" value="1"/>
</dbReference>
<evidence type="ECO:0000256" key="6">
    <source>
        <dbReference type="ARBA" id="ARBA00023242"/>
    </source>
</evidence>
<feature type="compositionally biased region" description="Polar residues" evidence="8">
    <location>
        <begin position="475"/>
        <end position="498"/>
    </location>
</feature>
<evidence type="ECO:0000256" key="7">
    <source>
        <dbReference type="ARBA" id="ARBA00038005"/>
    </source>
</evidence>
<gene>
    <name evidence="10 12" type="ORF">P152DRAFT_74009</name>
</gene>
<dbReference type="RefSeq" id="XP_033532645.1">
    <property type="nucleotide sequence ID" value="XM_033683227.1"/>
</dbReference>
<dbReference type="Pfam" id="PF11754">
    <property type="entry name" value="Velvet"/>
    <property type="match status" value="2"/>
</dbReference>
<dbReference type="FunFam" id="2.60.40.3960:FF:000001">
    <property type="entry name" value="Sexual development activator VeA"/>
    <property type="match status" value="1"/>
</dbReference>
<keyword evidence="5" id="KW-0804">Transcription</keyword>
<dbReference type="InterPro" id="IPR021740">
    <property type="entry name" value="Velvet"/>
</dbReference>
<organism evidence="10">
    <name type="scientific">Eremomyces bilateralis CBS 781.70</name>
    <dbReference type="NCBI Taxonomy" id="1392243"/>
    <lineage>
        <taxon>Eukaryota</taxon>
        <taxon>Fungi</taxon>
        <taxon>Dikarya</taxon>
        <taxon>Ascomycota</taxon>
        <taxon>Pezizomycotina</taxon>
        <taxon>Dothideomycetes</taxon>
        <taxon>Dothideomycetes incertae sedis</taxon>
        <taxon>Eremomycetales</taxon>
        <taxon>Eremomycetaceae</taxon>
        <taxon>Eremomyces</taxon>
    </lineage>
</organism>
<evidence type="ECO:0000256" key="3">
    <source>
        <dbReference type="ARBA" id="ARBA00022490"/>
    </source>
</evidence>
<feature type="region of interest" description="Disordered" evidence="8">
    <location>
        <begin position="297"/>
        <end position="373"/>
    </location>
</feature>
<feature type="compositionally biased region" description="Basic and acidic residues" evidence="8">
    <location>
        <begin position="548"/>
        <end position="557"/>
    </location>
</feature>
<dbReference type="PROSITE" id="PS51821">
    <property type="entry name" value="VELVET"/>
    <property type="match status" value="1"/>
</dbReference>
<feature type="compositionally biased region" description="Low complexity" evidence="8">
    <location>
        <begin position="343"/>
        <end position="373"/>
    </location>
</feature>
<feature type="region of interest" description="Disordered" evidence="8">
    <location>
        <begin position="395"/>
        <end position="435"/>
    </location>
</feature>
<accession>A0A6G1FZ01</accession>
<sequence>MATIQVPNETISQASRITKEAKKITYRLKVIQQPERAQACGSGAKSSADRRPVDPPPIVELRVYDGDDEVTHNYNANYFLFATLEHARTMAQGRVAPGQASIPVLTGTPVAGMAYLDRPHPAGYFIFPDLSVRHEGKYRLSFALYEELKEQKDMDSEELPTSNLPNPADAHVSHRLEVKSTPFTVFSAKKFPGLTESTSLSRMVAEQGCRVRIRRDVRMRRRPGEKGAKDWDEYEDETAYERARRTATPDNHYSQMGNQGQVEIVDRPRSGSVASNASFHNMGSRRTSMENMAQGYQASYPPPMAQQAPNGYAQPMPYSNGQVNGYQNQYPSHQTMMQPPQVPYHSQQYQQPQPQMHQSYGYPQPQAQQYPQQYQENGHIRHNSLEGYQAQVPSNDFRRQQSTQSQSYSNGTMQAPSTPYGHNSNPSSHASQPSLAPLKNLQTSSISVDAKFETSSPAYDHNSTASAPDAYHNGMTRSSAPSTHVAQSATKRSYSESFDTQHLDGRLQHGARPHADDAYGMHTTAPMAYPDTIAEEGEYDSGAAMSYRRADGTERRRVVPLSD</sequence>
<dbReference type="GO" id="GO:0034250">
    <property type="term" value="P:positive regulation of amide metabolic process"/>
    <property type="evidence" value="ECO:0007669"/>
    <property type="project" value="UniProtKB-ARBA"/>
</dbReference>
<dbReference type="OrthoDB" id="5384689at2759"/>
<feature type="region of interest" description="Disordered" evidence="8">
    <location>
        <begin position="455"/>
        <end position="501"/>
    </location>
</feature>
<dbReference type="GO" id="GO:0043455">
    <property type="term" value="P:regulation of secondary metabolic process"/>
    <property type="evidence" value="ECO:0007669"/>
    <property type="project" value="UniProtKB-ARBA"/>
</dbReference>
<dbReference type="PANTHER" id="PTHR33572">
    <property type="entry name" value="SPORE DEVELOPMENT REGULATOR VOSA"/>
    <property type="match status" value="1"/>
</dbReference>
<dbReference type="GO" id="GO:0051176">
    <property type="term" value="P:positive regulation of sulfur metabolic process"/>
    <property type="evidence" value="ECO:0007669"/>
    <property type="project" value="UniProtKB-ARBA"/>
</dbReference>
<feature type="domain" description="Velvet" evidence="9">
    <location>
        <begin position="21"/>
        <end position="214"/>
    </location>
</feature>
<reference evidence="10 12" key="1">
    <citation type="submission" date="2020-01" db="EMBL/GenBank/DDBJ databases">
        <authorList>
            <consortium name="DOE Joint Genome Institute"/>
            <person name="Haridas S."/>
            <person name="Albert R."/>
            <person name="Binder M."/>
            <person name="Bloem J."/>
            <person name="Labutti K."/>
            <person name="Salamov A."/>
            <person name="Andreopoulos B."/>
            <person name="Baker S.E."/>
            <person name="Barry K."/>
            <person name="Bills G."/>
            <person name="Bluhm B.H."/>
            <person name="Cannon C."/>
            <person name="Castanera R."/>
            <person name="Culley D.E."/>
            <person name="Daum C."/>
            <person name="Ezra D."/>
            <person name="Gonzalez J.B."/>
            <person name="Henrissat B."/>
            <person name="Kuo A."/>
            <person name="Liang C."/>
            <person name="Lipzen A."/>
            <person name="Lutzoni F."/>
            <person name="Magnuson J."/>
            <person name="Mondo S."/>
            <person name="Nolan M."/>
            <person name="Ohm R."/>
            <person name="Pangilinan J."/>
            <person name="Park H.-J."/>
            <person name="Ramirez L."/>
            <person name="Alfaro M."/>
            <person name="Sun H."/>
            <person name="Tritt A."/>
            <person name="Yoshinaga Y."/>
            <person name="Zwiers L.-H."/>
            <person name="Turgeon B.G."/>
            <person name="Goodwin S.B."/>
            <person name="Spatafora J.W."/>
            <person name="Crous P.W."/>
            <person name="Grigoriev I.V."/>
        </authorList>
    </citation>
    <scope>NUCLEOTIDE SEQUENCE</scope>
    <source>
        <strain evidence="10 12">CBS 781.70</strain>
    </source>
</reference>
<evidence type="ECO:0000313" key="11">
    <source>
        <dbReference type="Proteomes" id="UP000504638"/>
    </source>
</evidence>
<name>A0A6G1FZ01_9PEZI</name>
<feature type="compositionally biased region" description="Polar residues" evidence="8">
    <location>
        <begin position="455"/>
        <end position="466"/>
    </location>
</feature>